<gene>
    <name evidence="1" type="ORF">MNEG_8778</name>
</gene>
<evidence type="ECO:0000313" key="2">
    <source>
        <dbReference type="Proteomes" id="UP000054498"/>
    </source>
</evidence>
<protein>
    <submittedName>
        <fullName evidence="1">Uncharacterized protein</fullName>
    </submittedName>
</protein>
<organism evidence="1 2">
    <name type="scientific">Monoraphidium neglectum</name>
    <dbReference type="NCBI Taxonomy" id="145388"/>
    <lineage>
        <taxon>Eukaryota</taxon>
        <taxon>Viridiplantae</taxon>
        <taxon>Chlorophyta</taxon>
        <taxon>core chlorophytes</taxon>
        <taxon>Chlorophyceae</taxon>
        <taxon>CS clade</taxon>
        <taxon>Sphaeropleales</taxon>
        <taxon>Selenastraceae</taxon>
        <taxon>Monoraphidium</taxon>
    </lineage>
</organism>
<dbReference type="RefSeq" id="XP_013898202.1">
    <property type="nucleotide sequence ID" value="XM_014042748.1"/>
</dbReference>
<dbReference type="OrthoDB" id="10672843at2759"/>
<dbReference type="EMBL" id="KK101927">
    <property type="protein sequence ID" value="KIY99182.1"/>
    <property type="molecule type" value="Genomic_DNA"/>
</dbReference>
<dbReference type="GeneID" id="25741653"/>
<accession>A0A0D2JIQ0</accession>
<keyword evidence="2" id="KW-1185">Reference proteome</keyword>
<dbReference type="AlphaFoldDB" id="A0A0D2JIQ0"/>
<sequence>MRAHAALYPAVRFSNRKRKKLAPRRDDRDRVAPGEAAADFYGVERQTNQKPLFRAFVSLGTELRAALGLAASNLRIGNTYCSAEAAARAHDRRAGACGRALLALYGPEAPLVLNFPRDHYTAELAARPRTDEELDAYFQELKADRGAPSAALVQAEADAAAARAAARGARAAAGEEAKRRREALRAGLAPASAFAGVVPAPTGRTWDCCIDLDPSAAAAAAAAAGAGDGRTRRRLVVGRGFASEDAAASAHDR</sequence>
<evidence type="ECO:0000313" key="1">
    <source>
        <dbReference type="EMBL" id="KIY99182.1"/>
    </source>
</evidence>
<proteinExistence type="predicted"/>
<reference evidence="1 2" key="1">
    <citation type="journal article" date="2013" name="BMC Genomics">
        <title>Reconstruction of the lipid metabolism for the microalga Monoraphidium neglectum from its genome sequence reveals characteristics suitable for biofuel production.</title>
        <authorList>
            <person name="Bogen C."/>
            <person name="Al-Dilaimi A."/>
            <person name="Albersmeier A."/>
            <person name="Wichmann J."/>
            <person name="Grundmann M."/>
            <person name="Rupp O."/>
            <person name="Lauersen K.J."/>
            <person name="Blifernez-Klassen O."/>
            <person name="Kalinowski J."/>
            <person name="Goesmann A."/>
            <person name="Mussgnug J.H."/>
            <person name="Kruse O."/>
        </authorList>
    </citation>
    <scope>NUCLEOTIDE SEQUENCE [LARGE SCALE GENOMIC DNA]</scope>
    <source>
        <strain evidence="1 2">SAG 48.87</strain>
    </source>
</reference>
<dbReference type="Proteomes" id="UP000054498">
    <property type="component" value="Unassembled WGS sequence"/>
</dbReference>
<name>A0A0D2JIQ0_9CHLO</name>
<dbReference type="KEGG" id="mng:MNEG_8778"/>